<proteinExistence type="inferred from homology"/>
<dbReference type="Pfam" id="PF23559">
    <property type="entry name" value="WHD_DRP"/>
    <property type="match status" value="1"/>
</dbReference>
<keyword evidence="6" id="KW-0175">Coiled coil</keyword>
<evidence type="ECO:0000256" key="1">
    <source>
        <dbReference type="ARBA" id="ARBA00008894"/>
    </source>
</evidence>
<evidence type="ECO:0000259" key="10">
    <source>
        <dbReference type="Pfam" id="PF23598"/>
    </source>
</evidence>
<feature type="domain" description="Disease resistance N-terminal" evidence="8">
    <location>
        <begin position="6"/>
        <end position="89"/>
    </location>
</feature>
<keyword evidence="12" id="KW-1185">Reference proteome</keyword>
<feature type="domain" description="Disease resistance protein winged helix" evidence="9">
    <location>
        <begin position="394"/>
        <end position="462"/>
    </location>
</feature>
<evidence type="ECO:0000256" key="6">
    <source>
        <dbReference type="ARBA" id="ARBA00023054"/>
    </source>
</evidence>
<dbReference type="GO" id="GO:0042742">
    <property type="term" value="P:defense response to bacterium"/>
    <property type="evidence" value="ECO:0007669"/>
    <property type="project" value="UniProtKB-ARBA"/>
</dbReference>
<dbReference type="OrthoDB" id="687344at2759"/>
<feature type="domain" description="NB-ARC" evidence="7">
    <location>
        <begin position="196"/>
        <end position="254"/>
    </location>
</feature>
<accession>A0A1E5UTA0</accession>
<comment type="caution">
    <text evidence="11">The sequence shown here is derived from an EMBL/GenBank/DDBJ whole genome shotgun (WGS) entry which is preliminary data.</text>
</comment>
<dbReference type="GO" id="GO:0009626">
    <property type="term" value="P:plant-type hypersensitive response"/>
    <property type="evidence" value="ECO:0007669"/>
    <property type="project" value="UniProtKB-ARBA"/>
</dbReference>
<dbReference type="InterPro" id="IPR036388">
    <property type="entry name" value="WH-like_DNA-bd_sf"/>
</dbReference>
<dbReference type="InterPro" id="IPR038005">
    <property type="entry name" value="RX-like_CC"/>
</dbReference>
<keyword evidence="4" id="KW-0547">Nucleotide-binding</keyword>
<dbReference type="STRING" id="888268.A0A1E5UTA0"/>
<dbReference type="Gene3D" id="1.10.8.430">
    <property type="entry name" value="Helical domain of apoptotic protease-activating factors"/>
    <property type="match status" value="1"/>
</dbReference>
<feature type="domain" description="Disease resistance R13L4/SHOC-2-like LRR" evidence="10">
    <location>
        <begin position="537"/>
        <end position="877"/>
    </location>
</feature>
<dbReference type="Gene3D" id="1.10.10.10">
    <property type="entry name" value="Winged helix-like DNA-binding domain superfamily/Winged helix DNA-binding domain"/>
    <property type="match status" value="1"/>
</dbReference>
<organism evidence="11 12">
    <name type="scientific">Dichanthelium oligosanthes</name>
    <dbReference type="NCBI Taxonomy" id="888268"/>
    <lineage>
        <taxon>Eukaryota</taxon>
        <taxon>Viridiplantae</taxon>
        <taxon>Streptophyta</taxon>
        <taxon>Embryophyta</taxon>
        <taxon>Tracheophyta</taxon>
        <taxon>Spermatophyta</taxon>
        <taxon>Magnoliopsida</taxon>
        <taxon>Liliopsida</taxon>
        <taxon>Poales</taxon>
        <taxon>Poaceae</taxon>
        <taxon>PACMAD clade</taxon>
        <taxon>Panicoideae</taxon>
        <taxon>Panicodae</taxon>
        <taxon>Paniceae</taxon>
        <taxon>Dichantheliinae</taxon>
        <taxon>Dichanthelium</taxon>
    </lineage>
</organism>
<dbReference type="Gene3D" id="1.20.5.4130">
    <property type="match status" value="1"/>
</dbReference>
<evidence type="ECO:0000313" key="12">
    <source>
        <dbReference type="Proteomes" id="UP000095767"/>
    </source>
</evidence>
<evidence type="ECO:0000259" key="7">
    <source>
        <dbReference type="Pfam" id="PF00931"/>
    </source>
</evidence>
<dbReference type="InterPro" id="IPR041118">
    <property type="entry name" value="Rx_N"/>
</dbReference>
<dbReference type="InterPro" id="IPR042197">
    <property type="entry name" value="Apaf_helical"/>
</dbReference>
<keyword evidence="2" id="KW-0433">Leucine-rich repeat</keyword>
<comment type="similarity">
    <text evidence="1">Belongs to the disease resistance NB-LRR family.</text>
</comment>
<dbReference type="GO" id="GO:0002758">
    <property type="term" value="P:innate immune response-activating signaling pathway"/>
    <property type="evidence" value="ECO:0007669"/>
    <property type="project" value="UniProtKB-ARBA"/>
</dbReference>
<dbReference type="InterPro" id="IPR044974">
    <property type="entry name" value="Disease_R_plants"/>
</dbReference>
<dbReference type="InterPro" id="IPR058922">
    <property type="entry name" value="WHD_DRP"/>
</dbReference>
<reference evidence="11 12" key="1">
    <citation type="submission" date="2016-09" db="EMBL/GenBank/DDBJ databases">
        <title>The draft genome of Dichanthelium oligosanthes: A C3 panicoid grass species.</title>
        <authorList>
            <person name="Studer A.J."/>
            <person name="Schnable J.C."/>
            <person name="Brutnell T.P."/>
        </authorList>
    </citation>
    <scope>NUCLEOTIDE SEQUENCE [LARGE SCALE GENOMIC DNA]</scope>
    <source>
        <strain evidence="12">cv. Kellogg 1175</strain>
        <tissue evidence="11">Leaf</tissue>
    </source>
</reference>
<dbReference type="CDD" id="cd14798">
    <property type="entry name" value="RX-CC_like"/>
    <property type="match status" value="1"/>
</dbReference>
<dbReference type="AlphaFoldDB" id="A0A1E5UTA0"/>
<dbReference type="InterPro" id="IPR032675">
    <property type="entry name" value="LRR_dom_sf"/>
</dbReference>
<evidence type="ECO:0000259" key="9">
    <source>
        <dbReference type="Pfam" id="PF23559"/>
    </source>
</evidence>
<evidence type="ECO:0000256" key="4">
    <source>
        <dbReference type="ARBA" id="ARBA00022741"/>
    </source>
</evidence>
<dbReference type="Pfam" id="PF23598">
    <property type="entry name" value="LRR_14"/>
    <property type="match status" value="1"/>
</dbReference>
<dbReference type="FunFam" id="1.10.10.10:FF:000322">
    <property type="entry name" value="Probable disease resistance protein At1g63360"/>
    <property type="match status" value="1"/>
</dbReference>
<dbReference type="PANTHER" id="PTHR23155:SF1005">
    <property type="entry name" value="OS07G0197300 PROTEIN"/>
    <property type="match status" value="1"/>
</dbReference>
<dbReference type="PRINTS" id="PR00364">
    <property type="entry name" value="DISEASERSIST"/>
</dbReference>
<evidence type="ECO:0000256" key="5">
    <source>
        <dbReference type="ARBA" id="ARBA00022821"/>
    </source>
</evidence>
<dbReference type="Gene3D" id="3.40.50.300">
    <property type="entry name" value="P-loop containing nucleotide triphosphate hydrolases"/>
    <property type="match status" value="1"/>
</dbReference>
<dbReference type="PANTHER" id="PTHR23155">
    <property type="entry name" value="DISEASE RESISTANCE PROTEIN RP"/>
    <property type="match status" value="1"/>
</dbReference>
<dbReference type="Proteomes" id="UP000095767">
    <property type="component" value="Unassembled WGS sequence"/>
</dbReference>
<evidence type="ECO:0000256" key="3">
    <source>
        <dbReference type="ARBA" id="ARBA00022737"/>
    </source>
</evidence>
<dbReference type="EMBL" id="LWDX02064092">
    <property type="protein sequence ID" value="OEL16090.1"/>
    <property type="molecule type" value="Genomic_DNA"/>
</dbReference>
<dbReference type="Pfam" id="PF00931">
    <property type="entry name" value="NB-ARC"/>
    <property type="match status" value="1"/>
</dbReference>
<evidence type="ECO:0000256" key="2">
    <source>
        <dbReference type="ARBA" id="ARBA00022614"/>
    </source>
</evidence>
<protein>
    <submittedName>
        <fullName evidence="11">Putative disease resistance RPP13-like protein 3</fullName>
    </submittedName>
</protein>
<dbReference type="InterPro" id="IPR002182">
    <property type="entry name" value="NB-ARC"/>
</dbReference>
<keyword evidence="3" id="KW-0677">Repeat</keyword>
<sequence length="915" mass="103621">MESAAQTIVTNVGQLLAEEYRQLRGVSSEVAELRDDLATMNALLRMQAEADEGAVDHFVREWMKQLRELAYDTEDCVDLYKLRIKCRRSDNLCAWIKHMFETLFPRRRLAGEIKVLRARAIAISERHMRYGVNREALRRSPILSSSLPLMAASAHALRRANNDPAGQHQFIGIGKQAVTLAELVKKASSAAGKEHHRLKVFSIVGFGGVGKTTLAMDLCRQLVADFPCQAMVSVSQAFEPSRDLKPLLKRVLQQDSRIVVTTRIETVAEACSPPTVNGHYIHHMKPLDPNDSKKLFLSRVFGSMDAESCPEDLRDVMDEILKKCGGLPLAIVSIASILAAYRSPGSSDKWKTISKSIGSQMESHPTLEGMKQIVTLSYSHLPHELKGCMLYLSIFPEDYEINKNRLLCRWIAEGLVHEKRGLTIMEVAESYLDQLLSRNMIEPRFGLDGKVDSCKMHDMLLEVMVSRSLESNFVSLHGGQYAGMSYDRIRRLSIQGGDNRMTQHVDHGLLDPPSNKKKKILQRRRKKHSIEDMDLEHARSLSMFQLKGHKLLDQLDKFTLLRVLDLEDCEGITNDHLKIVCRMYLLKFLNLRNTNISEVPPQVGNLEHLQTFDVSQTKLRGLPETVTSLEKVERIVFSNKDHWEVKWRMPRGISKMKALREMEAGPLLGNDVHVAREVGELDKLQKLTIYIDSYEKICTEVLGELAKSLSKAHSLRSLNIGDLGYTDILKFLHDLTEPPRLLRYFRITGDMSARLPTWIGSLTYLVEVAISFTNLTGDEPFCMLCNLPNLKSITMEQQYYDGKELVARTIHNFPALIILTMSSSVNNNEMPEVFGFEDGSMSKLEKLKINFGKYNRSIVGIEHLTNLKEVQLIGQKDNTRLSCALDQLKAENGRRGSSNQFQIVVKYQAVHKPGI</sequence>
<name>A0A1E5UTA0_9POAL</name>
<gene>
    <name evidence="11" type="ORF">BAE44_0022890</name>
</gene>
<dbReference type="InterPro" id="IPR027417">
    <property type="entry name" value="P-loop_NTPase"/>
</dbReference>
<dbReference type="Pfam" id="PF18052">
    <property type="entry name" value="Rx_N"/>
    <property type="match status" value="1"/>
</dbReference>
<dbReference type="InterPro" id="IPR055414">
    <property type="entry name" value="LRR_R13L4/SHOC2-like"/>
</dbReference>
<dbReference type="SUPFAM" id="SSF52058">
    <property type="entry name" value="L domain-like"/>
    <property type="match status" value="1"/>
</dbReference>
<keyword evidence="5" id="KW-0611">Plant defense</keyword>
<dbReference type="Gene3D" id="3.80.10.10">
    <property type="entry name" value="Ribonuclease Inhibitor"/>
    <property type="match status" value="1"/>
</dbReference>
<dbReference type="SUPFAM" id="SSF52540">
    <property type="entry name" value="P-loop containing nucleoside triphosphate hydrolases"/>
    <property type="match status" value="1"/>
</dbReference>
<evidence type="ECO:0000313" key="11">
    <source>
        <dbReference type="EMBL" id="OEL16090.1"/>
    </source>
</evidence>
<dbReference type="GO" id="GO:0043531">
    <property type="term" value="F:ADP binding"/>
    <property type="evidence" value="ECO:0007669"/>
    <property type="project" value="InterPro"/>
</dbReference>
<evidence type="ECO:0000259" key="8">
    <source>
        <dbReference type="Pfam" id="PF18052"/>
    </source>
</evidence>